<reference evidence="2" key="1">
    <citation type="submission" date="2023-07" db="EMBL/GenBank/DDBJ databases">
        <authorList>
            <person name="Xia Y."/>
        </authorList>
    </citation>
    <scope>NUCLEOTIDE SEQUENCE</scope>
    <source>
        <strain evidence="2">E</strain>
    </source>
</reference>
<accession>A0AA96IY60</accession>
<dbReference type="EMBL" id="OR343189">
    <property type="protein sequence ID" value="WNL50398.1"/>
    <property type="molecule type" value="Genomic_DNA"/>
</dbReference>
<evidence type="ECO:0000313" key="2">
    <source>
        <dbReference type="EMBL" id="WNL50398.1"/>
    </source>
</evidence>
<dbReference type="InterPro" id="IPR043807">
    <property type="entry name" value="DUF5869"/>
</dbReference>
<organism evidence="2">
    <name type="scientific">Marseillevirus sp</name>
    <dbReference type="NCBI Taxonomy" id="2809551"/>
    <lineage>
        <taxon>Viruses</taxon>
        <taxon>Varidnaviria</taxon>
        <taxon>Bamfordvirae</taxon>
        <taxon>Nucleocytoviricota</taxon>
        <taxon>Megaviricetes</taxon>
        <taxon>Pimascovirales</taxon>
        <taxon>Pimascovirales incertae sedis</taxon>
        <taxon>Marseilleviridae</taxon>
        <taxon>Marseillevirus</taxon>
    </lineage>
</organism>
<protein>
    <recommendedName>
        <fullName evidence="1">DUF5869 domain-containing protein</fullName>
    </recommendedName>
</protein>
<gene>
    <name evidence="2" type="ORF">MarDSR_359</name>
</gene>
<evidence type="ECO:0000259" key="1">
    <source>
        <dbReference type="Pfam" id="PF19194"/>
    </source>
</evidence>
<dbReference type="Pfam" id="PF19194">
    <property type="entry name" value="DUF5869"/>
    <property type="match status" value="1"/>
</dbReference>
<sequence>MQRLKKFPSEWKNIFHCTRHFDYSQRENVDVDHMTSPFVKNSQWTRSLVYGDKQFGVSKPKHIFETPFYSFLCFFEGADHWFLFEGGNVSGDCSTCDGDTESAYTVKEFLCLHDFFYNGLDDYERYELTRPHWLSSLTFGEEDVFSVSRYESYQDFRRKVSKNKIKKVLFFLDGGMDE</sequence>
<feature type="domain" description="DUF5869" evidence="1">
    <location>
        <begin position="2"/>
        <end position="170"/>
    </location>
</feature>
<proteinExistence type="predicted"/>
<name>A0AA96IY60_9VIRU</name>